<dbReference type="InterPro" id="IPR050121">
    <property type="entry name" value="Cytochrome_P450_monoxygenase"/>
</dbReference>
<evidence type="ECO:0000256" key="11">
    <source>
        <dbReference type="ARBA" id="ARBA00023033"/>
    </source>
</evidence>
<dbReference type="Proteomes" id="UP001465976">
    <property type="component" value="Unassembled WGS sequence"/>
</dbReference>
<dbReference type="InterPro" id="IPR001128">
    <property type="entry name" value="Cyt_P450"/>
</dbReference>
<reference evidence="13 14" key="1">
    <citation type="submission" date="2024-02" db="EMBL/GenBank/DDBJ databases">
        <title>A draft genome for the cacao thread blight pathogen Marasmius crinis-equi.</title>
        <authorList>
            <person name="Cohen S.P."/>
            <person name="Baruah I.K."/>
            <person name="Amoako-Attah I."/>
            <person name="Bukari Y."/>
            <person name="Meinhardt L.W."/>
            <person name="Bailey B.A."/>
        </authorList>
    </citation>
    <scope>NUCLEOTIDE SEQUENCE [LARGE SCALE GENOMIC DNA]</scope>
    <source>
        <strain evidence="13 14">GH-76</strain>
    </source>
</reference>
<dbReference type="PANTHER" id="PTHR24305">
    <property type="entry name" value="CYTOCHROME P450"/>
    <property type="match status" value="1"/>
</dbReference>
<dbReference type="PRINTS" id="PR00465">
    <property type="entry name" value="EP450IV"/>
</dbReference>
<evidence type="ECO:0000256" key="8">
    <source>
        <dbReference type="ARBA" id="ARBA00022989"/>
    </source>
</evidence>
<sequence>MSALVPTKILAWLLEYMSKSNSILARGLVMRETSREVAREVVAEKSKEILNGQGDRLKDVMSLLIKANMSPQNENSRLSDEELLAQMLAVFIVGHETAANTISWTLLELSRRVEIQTKLREELHTKEREIAIEGRSEFTAGDLESLPYLNAVLKESLRYHTVAVRVPKTALTDDCLPLGEPIKTVRGVEINELHVAKGTRIFISTAAYNRNEALFGDDAHEFRPERWLEKTGTGLGKGGANVIYSNLLFEVQAFVVELIRNFEFSVATECGTIRREAALVMVPTIEGKLEKGVQCPLRVKFAKRDE</sequence>
<evidence type="ECO:0000256" key="3">
    <source>
        <dbReference type="ARBA" id="ARBA00004721"/>
    </source>
</evidence>
<keyword evidence="10" id="KW-0408">Iron</keyword>
<keyword evidence="12" id="KW-0472">Membrane</keyword>
<evidence type="ECO:0000256" key="7">
    <source>
        <dbReference type="ARBA" id="ARBA00022723"/>
    </source>
</evidence>
<evidence type="ECO:0000313" key="14">
    <source>
        <dbReference type="Proteomes" id="UP001465976"/>
    </source>
</evidence>
<keyword evidence="8" id="KW-1133">Transmembrane helix</keyword>
<evidence type="ECO:0000256" key="2">
    <source>
        <dbReference type="ARBA" id="ARBA00004370"/>
    </source>
</evidence>
<keyword evidence="14" id="KW-1185">Reference proteome</keyword>
<evidence type="ECO:0000256" key="12">
    <source>
        <dbReference type="ARBA" id="ARBA00023136"/>
    </source>
</evidence>
<evidence type="ECO:0000256" key="10">
    <source>
        <dbReference type="ARBA" id="ARBA00023004"/>
    </source>
</evidence>
<protein>
    <recommendedName>
        <fullName evidence="15">Cytochrome P450</fullName>
    </recommendedName>
</protein>
<dbReference type="PANTHER" id="PTHR24305:SF166">
    <property type="entry name" value="CYTOCHROME P450 12A4, MITOCHONDRIAL-RELATED"/>
    <property type="match status" value="1"/>
</dbReference>
<evidence type="ECO:0000256" key="6">
    <source>
        <dbReference type="ARBA" id="ARBA00022692"/>
    </source>
</evidence>
<keyword evidence="5" id="KW-0349">Heme</keyword>
<dbReference type="PRINTS" id="PR00385">
    <property type="entry name" value="P450"/>
</dbReference>
<evidence type="ECO:0008006" key="15">
    <source>
        <dbReference type="Google" id="ProtNLM"/>
    </source>
</evidence>
<comment type="similarity">
    <text evidence="4">Belongs to the cytochrome P450 family.</text>
</comment>
<gene>
    <name evidence="13" type="ORF">V5O48_014868</name>
</gene>
<comment type="caution">
    <text evidence="13">The sequence shown here is derived from an EMBL/GenBank/DDBJ whole genome shotgun (WGS) entry which is preliminary data.</text>
</comment>
<evidence type="ECO:0000256" key="1">
    <source>
        <dbReference type="ARBA" id="ARBA00001971"/>
    </source>
</evidence>
<organism evidence="13 14">
    <name type="scientific">Marasmius crinis-equi</name>
    <dbReference type="NCBI Taxonomy" id="585013"/>
    <lineage>
        <taxon>Eukaryota</taxon>
        <taxon>Fungi</taxon>
        <taxon>Dikarya</taxon>
        <taxon>Basidiomycota</taxon>
        <taxon>Agaricomycotina</taxon>
        <taxon>Agaricomycetes</taxon>
        <taxon>Agaricomycetidae</taxon>
        <taxon>Agaricales</taxon>
        <taxon>Marasmiineae</taxon>
        <taxon>Marasmiaceae</taxon>
        <taxon>Marasmius</taxon>
    </lineage>
</organism>
<comment type="cofactor">
    <cofactor evidence="1">
        <name>heme</name>
        <dbReference type="ChEBI" id="CHEBI:30413"/>
    </cofactor>
</comment>
<dbReference type="Gene3D" id="1.10.630.10">
    <property type="entry name" value="Cytochrome P450"/>
    <property type="match status" value="1"/>
</dbReference>
<dbReference type="Pfam" id="PF00067">
    <property type="entry name" value="p450"/>
    <property type="match status" value="1"/>
</dbReference>
<comment type="pathway">
    <text evidence="3">Secondary metabolite biosynthesis; terpenoid biosynthesis.</text>
</comment>
<comment type="subcellular location">
    <subcellularLocation>
        <location evidence="2">Membrane</location>
    </subcellularLocation>
</comment>
<keyword evidence="6" id="KW-0812">Transmembrane</keyword>
<dbReference type="InterPro" id="IPR036396">
    <property type="entry name" value="Cyt_P450_sf"/>
</dbReference>
<evidence type="ECO:0000256" key="4">
    <source>
        <dbReference type="ARBA" id="ARBA00010617"/>
    </source>
</evidence>
<dbReference type="EMBL" id="JBAHYK010001669">
    <property type="protein sequence ID" value="KAL0567123.1"/>
    <property type="molecule type" value="Genomic_DNA"/>
</dbReference>
<keyword evidence="7" id="KW-0479">Metal-binding</keyword>
<accession>A0ABR3EWF1</accession>
<proteinExistence type="inferred from homology"/>
<dbReference type="SUPFAM" id="SSF48264">
    <property type="entry name" value="Cytochrome P450"/>
    <property type="match status" value="1"/>
</dbReference>
<dbReference type="InterPro" id="IPR002403">
    <property type="entry name" value="Cyt_P450_E_grp-IV"/>
</dbReference>
<evidence type="ECO:0000256" key="5">
    <source>
        <dbReference type="ARBA" id="ARBA00022617"/>
    </source>
</evidence>
<evidence type="ECO:0000313" key="13">
    <source>
        <dbReference type="EMBL" id="KAL0567123.1"/>
    </source>
</evidence>
<name>A0ABR3EWF1_9AGAR</name>
<keyword evidence="11" id="KW-0503">Monooxygenase</keyword>
<keyword evidence="9" id="KW-0560">Oxidoreductase</keyword>
<evidence type="ECO:0000256" key="9">
    <source>
        <dbReference type="ARBA" id="ARBA00023002"/>
    </source>
</evidence>